<name>A0A2H3E773_ARMGA</name>
<evidence type="ECO:0000313" key="2">
    <source>
        <dbReference type="EMBL" id="PBK99008.1"/>
    </source>
</evidence>
<dbReference type="InParanoid" id="A0A2H3E773"/>
<dbReference type="Proteomes" id="UP000217790">
    <property type="component" value="Unassembled WGS sequence"/>
</dbReference>
<feature type="non-terminal residue" evidence="2">
    <location>
        <position position="1"/>
    </location>
</feature>
<gene>
    <name evidence="2" type="ORF">ARMGADRAFT_1160780</name>
</gene>
<dbReference type="AlphaFoldDB" id="A0A2H3E773"/>
<keyword evidence="3" id="KW-1185">Reference proteome</keyword>
<feature type="region of interest" description="Disordered" evidence="1">
    <location>
        <begin position="46"/>
        <end position="91"/>
    </location>
</feature>
<sequence>CNSTFSSTSEPFLRPYADVPPVCRRQDKDTFHVDDRITLVQALANLEGGPKPRSPVGIEDQLPPVQSWPNQEDGRRKGRQCQETASVPFYI</sequence>
<organism evidence="2 3">
    <name type="scientific">Armillaria gallica</name>
    <name type="common">Bulbous honey fungus</name>
    <name type="synonym">Armillaria bulbosa</name>
    <dbReference type="NCBI Taxonomy" id="47427"/>
    <lineage>
        <taxon>Eukaryota</taxon>
        <taxon>Fungi</taxon>
        <taxon>Dikarya</taxon>
        <taxon>Basidiomycota</taxon>
        <taxon>Agaricomycotina</taxon>
        <taxon>Agaricomycetes</taxon>
        <taxon>Agaricomycetidae</taxon>
        <taxon>Agaricales</taxon>
        <taxon>Marasmiineae</taxon>
        <taxon>Physalacriaceae</taxon>
        <taxon>Armillaria</taxon>
    </lineage>
</organism>
<reference evidence="3" key="1">
    <citation type="journal article" date="2017" name="Nat. Ecol. Evol.">
        <title>Genome expansion and lineage-specific genetic innovations in the forest pathogenic fungi Armillaria.</title>
        <authorList>
            <person name="Sipos G."/>
            <person name="Prasanna A.N."/>
            <person name="Walter M.C."/>
            <person name="O'Connor E."/>
            <person name="Balint B."/>
            <person name="Krizsan K."/>
            <person name="Kiss B."/>
            <person name="Hess J."/>
            <person name="Varga T."/>
            <person name="Slot J."/>
            <person name="Riley R."/>
            <person name="Boka B."/>
            <person name="Rigling D."/>
            <person name="Barry K."/>
            <person name="Lee J."/>
            <person name="Mihaltcheva S."/>
            <person name="LaButti K."/>
            <person name="Lipzen A."/>
            <person name="Waldron R."/>
            <person name="Moloney N.M."/>
            <person name="Sperisen C."/>
            <person name="Kredics L."/>
            <person name="Vagvoelgyi C."/>
            <person name="Patrignani A."/>
            <person name="Fitzpatrick D."/>
            <person name="Nagy I."/>
            <person name="Doyle S."/>
            <person name="Anderson J.B."/>
            <person name="Grigoriev I.V."/>
            <person name="Gueldener U."/>
            <person name="Muensterkoetter M."/>
            <person name="Nagy L.G."/>
        </authorList>
    </citation>
    <scope>NUCLEOTIDE SEQUENCE [LARGE SCALE GENOMIC DNA]</scope>
    <source>
        <strain evidence="3">Ar21-2</strain>
    </source>
</reference>
<accession>A0A2H3E773</accession>
<proteinExistence type="predicted"/>
<evidence type="ECO:0000256" key="1">
    <source>
        <dbReference type="SAM" id="MobiDB-lite"/>
    </source>
</evidence>
<dbReference type="EMBL" id="KZ293647">
    <property type="protein sequence ID" value="PBK99008.1"/>
    <property type="molecule type" value="Genomic_DNA"/>
</dbReference>
<evidence type="ECO:0000313" key="3">
    <source>
        <dbReference type="Proteomes" id="UP000217790"/>
    </source>
</evidence>
<protein>
    <submittedName>
        <fullName evidence="2">Uncharacterized protein</fullName>
    </submittedName>
</protein>